<organism evidence="10 11">
    <name type="scientific">Parabacteroides goldsteinii DSM 19448 = WAL 12034</name>
    <dbReference type="NCBI Taxonomy" id="927665"/>
    <lineage>
        <taxon>Bacteria</taxon>
        <taxon>Pseudomonadati</taxon>
        <taxon>Bacteroidota</taxon>
        <taxon>Bacteroidia</taxon>
        <taxon>Bacteroidales</taxon>
        <taxon>Tannerellaceae</taxon>
        <taxon>Parabacteroides</taxon>
    </lineage>
</organism>
<evidence type="ECO:0000256" key="1">
    <source>
        <dbReference type="ARBA" id="ARBA00004442"/>
    </source>
</evidence>
<feature type="region of interest" description="Disordered" evidence="6">
    <location>
        <begin position="504"/>
        <end position="525"/>
    </location>
</feature>
<dbReference type="Proteomes" id="UP000033047">
    <property type="component" value="Unassembled WGS sequence"/>
</dbReference>
<feature type="domain" description="SusD-like N-terminal" evidence="9">
    <location>
        <begin position="94"/>
        <end position="223"/>
    </location>
</feature>
<sequence>MKKRYNLIGLLALALTAGITTSCSDFLTQENKKALTEEQIYSDVEFIELNLKGIYNTWRDNTRQDERAWFLMTGTDEIQRGALQNKGGGEGAAMDRYDANMNSLHSKVKDQWNKRFPIVTAAAKIIRALDTPELVEGSKEAGLLGEACFVRGFVDYELAMYWGEIPIIDLDKLDETGYGRQPLTDVWQFIINDLEKAAKYAPKTNTAGRATSGAGYTMLGKAYMSAPVETGLRDFNKAKECFEAVIGMGYQLVPYADLWNYEKPNTAESIYEFQFNNNPNRNQIQFQIGSRVAQNWWTDGCYFAGYDHVVVTEYAYETVENGGIWEDGDVRKEESIRYDFTYYGEVPNYECVAWEDLGEDHDELKPHVKKYEDFRTDQHSGLGINNMWNSGKNIPAIRYADVLLSYAECLNELGQTGQAVEKVNEVRNRAWGFSIPADKKWDAGMSQDVFRTKILDERIREFLGENWRRADLIRTGKFVEYIKERNKWAKRSGTIQDYNVRYPIPNEEIEQNPDMTQDDQNPGYR</sequence>
<evidence type="ECO:0000256" key="3">
    <source>
        <dbReference type="ARBA" id="ARBA00022729"/>
    </source>
</evidence>
<keyword evidence="3 7" id="KW-0732">Signal</keyword>
<dbReference type="SUPFAM" id="SSF48452">
    <property type="entry name" value="TPR-like"/>
    <property type="match status" value="1"/>
</dbReference>
<keyword evidence="5" id="KW-0998">Cell outer membrane</keyword>
<evidence type="ECO:0000259" key="8">
    <source>
        <dbReference type="Pfam" id="PF07980"/>
    </source>
</evidence>
<gene>
    <name evidence="10" type="ORF">HMPREF1535_01910</name>
</gene>
<dbReference type="STRING" id="927665.HMPREF1535_01910"/>
<evidence type="ECO:0000313" key="11">
    <source>
        <dbReference type="Proteomes" id="UP000033047"/>
    </source>
</evidence>
<evidence type="ECO:0000256" key="6">
    <source>
        <dbReference type="SAM" id="MobiDB-lite"/>
    </source>
</evidence>
<feature type="domain" description="RagB/SusD" evidence="8">
    <location>
        <begin position="290"/>
        <end position="524"/>
    </location>
</feature>
<comment type="similarity">
    <text evidence="2">Belongs to the SusD family.</text>
</comment>
<dbReference type="PATRIC" id="fig|927665.4.peg.1953"/>
<dbReference type="PROSITE" id="PS51257">
    <property type="entry name" value="PROKAR_LIPOPROTEIN"/>
    <property type="match status" value="1"/>
</dbReference>
<feature type="chain" id="PRO_5002489733" description="RagB/SusD domain-containing protein" evidence="7">
    <location>
        <begin position="23"/>
        <end position="525"/>
    </location>
</feature>
<dbReference type="EMBL" id="AQHV01000011">
    <property type="protein sequence ID" value="KKB55938.1"/>
    <property type="molecule type" value="Genomic_DNA"/>
</dbReference>
<feature type="compositionally biased region" description="Polar residues" evidence="6">
    <location>
        <begin position="513"/>
        <end position="525"/>
    </location>
</feature>
<dbReference type="Pfam" id="PF07980">
    <property type="entry name" value="SusD_RagB"/>
    <property type="match status" value="1"/>
</dbReference>
<dbReference type="AlphaFoldDB" id="A0A0F5JDX0"/>
<dbReference type="Gene3D" id="1.25.40.390">
    <property type="match status" value="1"/>
</dbReference>
<accession>A0A0F5JDX0</accession>
<dbReference type="RefSeq" id="WP_010801049.1">
    <property type="nucleotide sequence ID" value="NZ_KQ033912.1"/>
</dbReference>
<evidence type="ECO:0000256" key="5">
    <source>
        <dbReference type="ARBA" id="ARBA00023237"/>
    </source>
</evidence>
<dbReference type="InterPro" id="IPR012944">
    <property type="entry name" value="SusD_RagB_dom"/>
</dbReference>
<dbReference type="InterPro" id="IPR011990">
    <property type="entry name" value="TPR-like_helical_dom_sf"/>
</dbReference>
<dbReference type="HOGENOM" id="CLU_015553_1_1_10"/>
<feature type="signal peptide" evidence="7">
    <location>
        <begin position="1"/>
        <end position="22"/>
    </location>
</feature>
<reference evidence="10 11" key="1">
    <citation type="submission" date="2013-04" db="EMBL/GenBank/DDBJ databases">
        <title>The Genome Sequence of Parabacteroides goldsteinii DSM 19448.</title>
        <authorList>
            <consortium name="The Broad Institute Genomics Platform"/>
            <person name="Earl A."/>
            <person name="Ward D."/>
            <person name="Feldgarden M."/>
            <person name="Gevers D."/>
            <person name="Martens E."/>
            <person name="Sakamoto M."/>
            <person name="Benno Y."/>
            <person name="Song Y."/>
            <person name="Liu C."/>
            <person name="Lee J."/>
            <person name="Bolanos M."/>
            <person name="Vaisanen M.L."/>
            <person name="Finegold S.M."/>
            <person name="Walker B."/>
            <person name="Young S."/>
            <person name="Zeng Q."/>
            <person name="Gargeya S."/>
            <person name="Fitzgerald M."/>
            <person name="Haas B."/>
            <person name="Abouelleil A."/>
            <person name="Allen A.W."/>
            <person name="Alvarado L."/>
            <person name="Arachchi H.M."/>
            <person name="Berlin A.M."/>
            <person name="Chapman S.B."/>
            <person name="Gainer-Dewar J."/>
            <person name="Goldberg J."/>
            <person name="Griggs A."/>
            <person name="Gujja S."/>
            <person name="Hansen M."/>
            <person name="Howarth C."/>
            <person name="Imamovic A."/>
            <person name="Ireland A."/>
            <person name="Larimer J."/>
            <person name="McCowan C."/>
            <person name="Murphy C."/>
            <person name="Pearson M."/>
            <person name="Poon T.W."/>
            <person name="Priest M."/>
            <person name="Roberts A."/>
            <person name="Saif S."/>
            <person name="Shea T."/>
            <person name="Sisk P."/>
            <person name="Sykes S."/>
            <person name="Wortman J."/>
            <person name="Nusbaum C."/>
            <person name="Birren B."/>
        </authorList>
    </citation>
    <scope>NUCLEOTIDE SEQUENCE [LARGE SCALE GENOMIC DNA]</scope>
    <source>
        <strain evidence="10 11">DSM 19448</strain>
    </source>
</reference>
<keyword evidence="4" id="KW-0472">Membrane</keyword>
<evidence type="ECO:0000256" key="2">
    <source>
        <dbReference type="ARBA" id="ARBA00006275"/>
    </source>
</evidence>
<evidence type="ECO:0000313" key="10">
    <source>
        <dbReference type="EMBL" id="KKB55938.1"/>
    </source>
</evidence>
<dbReference type="GO" id="GO:0009279">
    <property type="term" value="C:cell outer membrane"/>
    <property type="evidence" value="ECO:0007669"/>
    <property type="project" value="UniProtKB-SubCell"/>
</dbReference>
<evidence type="ECO:0000256" key="4">
    <source>
        <dbReference type="ARBA" id="ARBA00023136"/>
    </source>
</evidence>
<comment type="caution">
    <text evidence="10">The sequence shown here is derived from an EMBL/GenBank/DDBJ whole genome shotgun (WGS) entry which is preliminary data.</text>
</comment>
<dbReference type="InterPro" id="IPR033985">
    <property type="entry name" value="SusD-like_N"/>
</dbReference>
<dbReference type="Pfam" id="PF14322">
    <property type="entry name" value="SusD-like_3"/>
    <property type="match status" value="1"/>
</dbReference>
<evidence type="ECO:0000256" key="7">
    <source>
        <dbReference type="SAM" id="SignalP"/>
    </source>
</evidence>
<proteinExistence type="inferred from homology"/>
<evidence type="ECO:0000259" key="9">
    <source>
        <dbReference type="Pfam" id="PF14322"/>
    </source>
</evidence>
<comment type="subcellular location">
    <subcellularLocation>
        <location evidence="1">Cell outer membrane</location>
    </subcellularLocation>
</comment>
<name>A0A0F5JDX0_9BACT</name>
<evidence type="ECO:0008006" key="12">
    <source>
        <dbReference type="Google" id="ProtNLM"/>
    </source>
</evidence>
<protein>
    <recommendedName>
        <fullName evidence="12">RagB/SusD domain-containing protein</fullName>
    </recommendedName>
</protein>